<sequence>MMSLFQLLPDEDLISAAGRWYLMTRVGSAYSSAHYMATLLNGRMPHHLCSTVTSQYLSELRIDDRAKKAVEHSLAPFESSFLRDDERDIYQRSPSAITITGVRSTHIQRFRWCAVCVMNDEATFGVPYFHRNHQLPGVFHCDKHQEPLIESCFACGWHITSLAKQNLPPFDNICPNCNRSLESVEIQLSDSMQNIQRNSLALARSTDCTDRLTPLITRVRASVGLSSAQQNTQAERKRLTEFCDAFIDFYSEDEIESLFSQVVDFKGRKISKLMRSPRIKFIESRVAPIHPLLYLMLSLFLASQGD</sequence>
<organism evidence="2 3">
    <name type="scientific">Shewanella avicenniae</name>
    <dbReference type="NCBI Taxonomy" id="2814294"/>
    <lineage>
        <taxon>Bacteria</taxon>
        <taxon>Pseudomonadati</taxon>
        <taxon>Pseudomonadota</taxon>
        <taxon>Gammaproteobacteria</taxon>
        <taxon>Alteromonadales</taxon>
        <taxon>Shewanellaceae</taxon>
        <taxon>Shewanella</taxon>
    </lineage>
</organism>
<dbReference type="EMBL" id="CP071503">
    <property type="protein sequence ID" value="QSX34470.1"/>
    <property type="molecule type" value="Genomic_DNA"/>
</dbReference>
<name>A0ABX7QU75_9GAMM</name>
<dbReference type="Proteomes" id="UP000662770">
    <property type="component" value="Chromosome"/>
</dbReference>
<evidence type="ECO:0000259" key="1">
    <source>
        <dbReference type="Pfam" id="PF06527"/>
    </source>
</evidence>
<dbReference type="RefSeq" id="WP_207355672.1">
    <property type="nucleotide sequence ID" value="NZ_CP071503.1"/>
</dbReference>
<dbReference type="InterPro" id="IPR009492">
    <property type="entry name" value="TniQ"/>
</dbReference>
<evidence type="ECO:0000313" key="2">
    <source>
        <dbReference type="EMBL" id="QSX34470.1"/>
    </source>
</evidence>
<proteinExistence type="predicted"/>
<gene>
    <name evidence="2" type="ORF">JYB87_04260</name>
</gene>
<protein>
    <submittedName>
        <fullName evidence="2">TniQ family protein</fullName>
    </submittedName>
</protein>
<accession>A0ABX7QU75</accession>
<reference evidence="2 3" key="1">
    <citation type="submission" date="2021-03" db="EMBL/GenBank/DDBJ databases">
        <title>Novel species identification of genus Shewanella.</title>
        <authorList>
            <person name="Liu G."/>
            <person name="Zhang Q."/>
        </authorList>
    </citation>
    <scope>NUCLEOTIDE SEQUENCE [LARGE SCALE GENOMIC DNA]</scope>
    <source>
        <strain evidence="2 3">FJAT-51800</strain>
    </source>
</reference>
<dbReference type="Pfam" id="PF06527">
    <property type="entry name" value="TniQ"/>
    <property type="match status" value="1"/>
</dbReference>
<evidence type="ECO:0000313" key="3">
    <source>
        <dbReference type="Proteomes" id="UP000662770"/>
    </source>
</evidence>
<keyword evidence="3" id="KW-1185">Reference proteome</keyword>
<feature type="domain" description="TniQ" evidence="1">
    <location>
        <begin position="6"/>
        <end position="148"/>
    </location>
</feature>